<keyword evidence="4 7" id="KW-1133">Transmembrane helix</keyword>
<evidence type="ECO:0000256" key="7">
    <source>
        <dbReference type="SAM" id="Phobius"/>
    </source>
</evidence>
<dbReference type="Pfam" id="PF07690">
    <property type="entry name" value="MFS_1"/>
    <property type="match status" value="1"/>
</dbReference>
<feature type="transmembrane region" description="Helical" evidence="7">
    <location>
        <begin position="247"/>
        <end position="266"/>
    </location>
</feature>
<dbReference type="RefSeq" id="XP_021873313.1">
    <property type="nucleotide sequence ID" value="XM_022012512.1"/>
</dbReference>
<feature type="transmembrane region" description="Helical" evidence="7">
    <location>
        <begin position="151"/>
        <end position="170"/>
    </location>
</feature>
<feature type="transmembrane region" description="Helical" evidence="7">
    <location>
        <begin position="209"/>
        <end position="227"/>
    </location>
</feature>
<feature type="region of interest" description="Disordered" evidence="6">
    <location>
        <begin position="1"/>
        <end position="25"/>
    </location>
</feature>
<dbReference type="InterPro" id="IPR011701">
    <property type="entry name" value="MFS"/>
</dbReference>
<dbReference type="PANTHER" id="PTHR42718">
    <property type="entry name" value="MAJOR FACILITATOR SUPERFAMILY MULTIDRUG TRANSPORTER MFSC"/>
    <property type="match status" value="1"/>
</dbReference>
<feature type="transmembrane region" description="Helical" evidence="7">
    <location>
        <begin position="522"/>
        <end position="542"/>
    </location>
</feature>
<dbReference type="PANTHER" id="PTHR42718:SF9">
    <property type="entry name" value="MAJOR FACILITATOR SUPERFAMILY MULTIDRUG TRANSPORTER MFSC"/>
    <property type="match status" value="1"/>
</dbReference>
<feature type="transmembrane region" description="Helical" evidence="7">
    <location>
        <begin position="83"/>
        <end position="110"/>
    </location>
</feature>
<dbReference type="InParanoid" id="A0A1Y1UN17"/>
<organism evidence="9 10">
    <name type="scientific">Kockovaella imperatae</name>
    <dbReference type="NCBI Taxonomy" id="4999"/>
    <lineage>
        <taxon>Eukaryota</taxon>
        <taxon>Fungi</taxon>
        <taxon>Dikarya</taxon>
        <taxon>Basidiomycota</taxon>
        <taxon>Agaricomycotina</taxon>
        <taxon>Tremellomycetes</taxon>
        <taxon>Tremellales</taxon>
        <taxon>Cuniculitremaceae</taxon>
        <taxon>Kockovaella</taxon>
    </lineage>
</organism>
<dbReference type="GO" id="GO:0022857">
    <property type="term" value="F:transmembrane transporter activity"/>
    <property type="evidence" value="ECO:0007669"/>
    <property type="project" value="InterPro"/>
</dbReference>
<dbReference type="InterPro" id="IPR020846">
    <property type="entry name" value="MFS_dom"/>
</dbReference>
<protein>
    <submittedName>
        <fullName evidence="9">Major facilitator superfamily domain-containing protein</fullName>
    </submittedName>
</protein>
<reference evidence="9 10" key="1">
    <citation type="submission" date="2017-03" db="EMBL/GenBank/DDBJ databases">
        <title>Widespread Adenine N6-methylation of Active Genes in Fungi.</title>
        <authorList>
            <consortium name="DOE Joint Genome Institute"/>
            <person name="Mondo S.J."/>
            <person name="Dannebaum R.O."/>
            <person name="Kuo R.C."/>
            <person name="Louie K.B."/>
            <person name="Bewick A.J."/>
            <person name="Labutti K."/>
            <person name="Haridas S."/>
            <person name="Kuo A."/>
            <person name="Salamov A."/>
            <person name="Ahrendt S.R."/>
            <person name="Lau R."/>
            <person name="Bowen B.P."/>
            <person name="Lipzen A."/>
            <person name="Sullivan W."/>
            <person name="Andreopoulos W.B."/>
            <person name="Clum A."/>
            <person name="Lindquist E."/>
            <person name="Daum C."/>
            <person name="Northen T.R."/>
            <person name="Ramamoorthy G."/>
            <person name="Schmitz R.J."/>
            <person name="Gryganskyi A."/>
            <person name="Culley D."/>
            <person name="Magnuson J."/>
            <person name="James T.Y."/>
            <person name="O'Malley M.A."/>
            <person name="Stajich J.E."/>
            <person name="Spatafora J.W."/>
            <person name="Visel A."/>
            <person name="Grigoriev I.V."/>
        </authorList>
    </citation>
    <scope>NUCLEOTIDE SEQUENCE [LARGE SCALE GENOMIC DNA]</scope>
    <source>
        <strain evidence="9 10">NRRL Y-17943</strain>
    </source>
</reference>
<dbReference type="Gene3D" id="1.20.1250.20">
    <property type="entry name" value="MFS general substrate transporter like domains"/>
    <property type="match status" value="2"/>
</dbReference>
<keyword evidence="3 7" id="KW-0812">Transmembrane</keyword>
<feature type="transmembrane region" description="Helical" evidence="7">
    <location>
        <begin position="392"/>
        <end position="412"/>
    </location>
</feature>
<dbReference type="AlphaFoldDB" id="A0A1Y1UN17"/>
<feature type="transmembrane region" description="Helical" evidence="7">
    <location>
        <begin position="176"/>
        <end position="197"/>
    </location>
</feature>
<comment type="subcellular location">
    <subcellularLocation>
        <location evidence="1">Membrane</location>
        <topology evidence="1">Multi-pass membrane protein</topology>
    </subcellularLocation>
</comment>
<dbReference type="InterPro" id="IPR036259">
    <property type="entry name" value="MFS_trans_sf"/>
</dbReference>
<dbReference type="SUPFAM" id="SSF103473">
    <property type="entry name" value="MFS general substrate transporter"/>
    <property type="match status" value="2"/>
</dbReference>
<dbReference type="STRING" id="4999.A0A1Y1UN17"/>
<feature type="transmembrane region" description="Helical" evidence="7">
    <location>
        <begin position="484"/>
        <end position="502"/>
    </location>
</feature>
<feature type="transmembrane region" description="Helical" evidence="7">
    <location>
        <begin position="353"/>
        <end position="372"/>
    </location>
</feature>
<sequence>MNNNTSTPLYQPHSPQTPTTFAGATSQTSIMSSRPVLEDQKSVKSDSILSQAPVLYDQDKEGGVGQAAAMTGAEAKISQGRKWLLLLIFSVSSYLDICGRSAFIVFVQSISRDLDIQFEDSIWVLNSYGVTFGSFLLLAGRVSDLYSAKPVFVWGFVFTAIFSLASSFMTEKVSFFIFRGLYGVAAAATIPSAFRLIIAVFEPHEVPKALAMFGMAAALANATGLLWGGVFGEISSTVEQMAPWRWYSRWVCFLSIPFAIFSQFMIPSTRGPHADKAQKWRYLDLIGNFLILASMLLLNVALTLGAAHGWSSAHFLITIVLSVPLLIGFFIWEWKIDAEKAVLPPSFWKIPNAPLIIFSTMYLFSWVANAQLPLVQRFEVIYRESLIKSSVRMLPLGIGACLFLILASPILRKMSSLKIPITLGFAICAASFVAYIYSDGKLGSAYWQYLFPAFLIGSIGLAMSYLSCNVVIMTSVPPAMAGTAGALFQLATQLGVVTGYSIQDALLSIHDGGVENWSNVQIAFWFQFGWGVFCCVLLAIFFKSPKKIAASRTKTESIAMTPSQSSGSELSARA</sequence>
<feature type="transmembrane region" description="Helical" evidence="7">
    <location>
        <begin position="313"/>
        <end position="332"/>
    </location>
</feature>
<feature type="transmembrane region" description="Helical" evidence="7">
    <location>
        <begin position="286"/>
        <end position="307"/>
    </location>
</feature>
<dbReference type="PROSITE" id="PS50850">
    <property type="entry name" value="MFS"/>
    <property type="match status" value="1"/>
</dbReference>
<evidence type="ECO:0000256" key="5">
    <source>
        <dbReference type="ARBA" id="ARBA00023136"/>
    </source>
</evidence>
<feature type="domain" description="Major facilitator superfamily (MFS) profile" evidence="8">
    <location>
        <begin position="85"/>
        <end position="547"/>
    </location>
</feature>
<comment type="caution">
    <text evidence="9">The sequence shown here is derived from an EMBL/GenBank/DDBJ whole genome shotgun (WGS) entry which is preliminary data.</text>
</comment>
<dbReference type="GO" id="GO:0016020">
    <property type="term" value="C:membrane"/>
    <property type="evidence" value="ECO:0007669"/>
    <property type="project" value="UniProtKB-SubCell"/>
</dbReference>
<dbReference type="GeneID" id="33554320"/>
<dbReference type="OrthoDB" id="440755at2759"/>
<evidence type="ECO:0000313" key="9">
    <source>
        <dbReference type="EMBL" id="ORX39450.1"/>
    </source>
</evidence>
<evidence type="ECO:0000256" key="4">
    <source>
        <dbReference type="ARBA" id="ARBA00022989"/>
    </source>
</evidence>
<evidence type="ECO:0000256" key="2">
    <source>
        <dbReference type="ARBA" id="ARBA00022448"/>
    </source>
</evidence>
<feature type="transmembrane region" description="Helical" evidence="7">
    <location>
        <begin position="449"/>
        <end position="472"/>
    </location>
</feature>
<evidence type="ECO:0000256" key="3">
    <source>
        <dbReference type="ARBA" id="ARBA00022692"/>
    </source>
</evidence>
<keyword evidence="10" id="KW-1185">Reference proteome</keyword>
<proteinExistence type="predicted"/>
<name>A0A1Y1UN17_9TREE</name>
<evidence type="ECO:0000313" key="10">
    <source>
        <dbReference type="Proteomes" id="UP000193218"/>
    </source>
</evidence>
<dbReference type="Proteomes" id="UP000193218">
    <property type="component" value="Unassembled WGS sequence"/>
</dbReference>
<keyword evidence="2" id="KW-0813">Transport</keyword>
<feature type="transmembrane region" description="Helical" evidence="7">
    <location>
        <begin position="122"/>
        <end position="139"/>
    </location>
</feature>
<dbReference type="EMBL" id="NBSH01000003">
    <property type="protein sequence ID" value="ORX39450.1"/>
    <property type="molecule type" value="Genomic_DNA"/>
</dbReference>
<evidence type="ECO:0000256" key="1">
    <source>
        <dbReference type="ARBA" id="ARBA00004141"/>
    </source>
</evidence>
<evidence type="ECO:0000256" key="6">
    <source>
        <dbReference type="SAM" id="MobiDB-lite"/>
    </source>
</evidence>
<keyword evidence="5 7" id="KW-0472">Membrane</keyword>
<feature type="transmembrane region" description="Helical" evidence="7">
    <location>
        <begin position="419"/>
        <end position="437"/>
    </location>
</feature>
<gene>
    <name evidence="9" type="ORF">BD324DRAFT_333023</name>
</gene>
<accession>A0A1Y1UN17</accession>
<evidence type="ECO:0000259" key="8">
    <source>
        <dbReference type="PROSITE" id="PS50850"/>
    </source>
</evidence>